<dbReference type="SUPFAM" id="SSF53098">
    <property type="entry name" value="Ribonuclease H-like"/>
    <property type="match status" value="1"/>
</dbReference>
<accession>A0AAE1UUB8</accession>
<organism evidence="3 4">
    <name type="scientific">Anisodus tanguticus</name>
    <dbReference type="NCBI Taxonomy" id="243964"/>
    <lineage>
        <taxon>Eukaryota</taxon>
        <taxon>Viridiplantae</taxon>
        <taxon>Streptophyta</taxon>
        <taxon>Embryophyta</taxon>
        <taxon>Tracheophyta</taxon>
        <taxon>Spermatophyta</taxon>
        <taxon>Magnoliopsida</taxon>
        <taxon>eudicotyledons</taxon>
        <taxon>Gunneridae</taxon>
        <taxon>Pentapetalae</taxon>
        <taxon>asterids</taxon>
        <taxon>lamiids</taxon>
        <taxon>Solanales</taxon>
        <taxon>Solanaceae</taxon>
        <taxon>Solanoideae</taxon>
        <taxon>Hyoscyameae</taxon>
        <taxon>Anisodus</taxon>
    </lineage>
</organism>
<proteinExistence type="predicted"/>
<dbReference type="Proteomes" id="UP001291623">
    <property type="component" value="Unassembled WGS sequence"/>
</dbReference>
<evidence type="ECO:0000259" key="2">
    <source>
        <dbReference type="Pfam" id="PF13456"/>
    </source>
</evidence>
<name>A0AAE1UUB8_9SOLA</name>
<dbReference type="GO" id="GO:0003676">
    <property type="term" value="F:nucleic acid binding"/>
    <property type="evidence" value="ECO:0007669"/>
    <property type="project" value="InterPro"/>
</dbReference>
<evidence type="ECO:0000313" key="3">
    <source>
        <dbReference type="EMBL" id="KAK4345098.1"/>
    </source>
</evidence>
<dbReference type="GO" id="GO:0004523">
    <property type="term" value="F:RNA-DNA hybrid ribonuclease activity"/>
    <property type="evidence" value="ECO:0007669"/>
    <property type="project" value="InterPro"/>
</dbReference>
<sequence length="84" mass="9712">MALLYLTLVFNGVCSFFFGRVCQYDLNEVRGFASDIRWASLFGSLRPGLFENLDCTTKNVAEFWAIYRGLMLAWDLGYKQVIRL</sequence>
<feature type="signal peptide" evidence="1">
    <location>
        <begin position="1"/>
        <end position="15"/>
    </location>
</feature>
<protein>
    <recommendedName>
        <fullName evidence="2">RNase H type-1 domain-containing protein</fullName>
    </recommendedName>
</protein>
<feature type="chain" id="PRO_5042296195" description="RNase H type-1 domain-containing protein" evidence="1">
    <location>
        <begin position="16"/>
        <end position="84"/>
    </location>
</feature>
<evidence type="ECO:0000313" key="4">
    <source>
        <dbReference type="Proteomes" id="UP001291623"/>
    </source>
</evidence>
<gene>
    <name evidence="3" type="ORF">RND71_035274</name>
</gene>
<dbReference type="AlphaFoldDB" id="A0AAE1UUB8"/>
<dbReference type="Pfam" id="PF13456">
    <property type="entry name" value="RVT_3"/>
    <property type="match status" value="1"/>
</dbReference>
<dbReference type="EMBL" id="JAVYJV010000019">
    <property type="protein sequence ID" value="KAK4345098.1"/>
    <property type="molecule type" value="Genomic_DNA"/>
</dbReference>
<dbReference type="InterPro" id="IPR002156">
    <property type="entry name" value="RNaseH_domain"/>
</dbReference>
<keyword evidence="1" id="KW-0732">Signal</keyword>
<keyword evidence="4" id="KW-1185">Reference proteome</keyword>
<reference evidence="3" key="1">
    <citation type="submission" date="2023-12" db="EMBL/GenBank/DDBJ databases">
        <title>Genome assembly of Anisodus tanguticus.</title>
        <authorList>
            <person name="Wang Y.-J."/>
        </authorList>
    </citation>
    <scope>NUCLEOTIDE SEQUENCE</scope>
    <source>
        <strain evidence="3">KB-2021</strain>
        <tissue evidence="3">Leaf</tissue>
    </source>
</reference>
<feature type="domain" description="RNase H type-1" evidence="2">
    <location>
        <begin position="54"/>
        <end position="82"/>
    </location>
</feature>
<evidence type="ECO:0000256" key="1">
    <source>
        <dbReference type="SAM" id="SignalP"/>
    </source>
</evidence>
<comment type="caution">
    <text evidence="3">The sequence shown here is derived from an EMBL/GenBank/DDBJ whole genome shotgun (WGS) entry which is preliminary data.</text>
</comment>
<dbReference type="InterPro" id="IPR012337">
    <property type="entry name" value="RNaseH-like_sf"/>
</dbReference>